<feature type="transmembrane region" description="Helical" evidence="9">
    <location>
        <begin position="524"/>
        <end position="549"/>
    </location>
</feature>
<dbReference type="SMART" id="SM00382">
    <property type="entry name" value="AAA"/>
    <property type="match status" value="1"/>
</dbReference>
<evidence type="ECO:0000256" key="5">
    <source>
        <dbReference type="ARBA" id="ARBA00022840"/>
    </source>
</evidence>
<keyword evidence="5 11" id="KW-0067">ATP-binding</keyword>
<keyword evidence="4" id="KW-0547">Nucleotide-binding</keyword>
<dbReference type="RefSeq" id="WP_167264550.1">
    <property type="nucleotide sequence ID" value="NZ_BAAAVO010000009.1"/>
</dbReference>
<feature type="transmembrane region" description="Helical" evidence="9">
    <location>
        <begin position="570"/>
        <end position="603"/>
    </location>
</feature>
<dbReference type="SUPFAM" id="SSF52540">
    <property type="entry name" value="P-loop containing nucleoside triphosphate hydrolases"/>
    <property type="match status" value="1"/>
</dbReference>
<comment type="caution">
    <text evidence="11">The sequence shown here is derived from an EMBL/GenBank/DDBJ whole genome shotgun (WGS) entry which is preliminary data.</text>
</comment>
<comment type="subcellular location">
    <subcellularLocation>
        <location evidence="1">Cell inner membrane</location>
        <topology evidence="1">Multi-pass membrane protein</topology>
    </subcellularLocation>
</comment>
<accession>A0ABX0TFT5</accession>
<evidence type="ECO:0000256" key="2">
    <source>
        <dbReference type="ARBA" id="ARBA00022475"/>
    </source>
</evidence>
<keyword evidence="7 9" id="KW-0472">Membrane</keyword>
<keyword evidence="2" id="KW-1003">Cell membrane</keyword>
<evidence type="ECO:0000313" key="12">
    <source>
        <dbReference type="Proteomes" id="UP000802392"/>
    </source>
</evidence>
<comment type="similarity">
    <text evidence="8">Belongs to the ABC transporter superfamily. Macrolide exporter (TC 3.A.1.122) family.</text>
</comment>
<evidence type="ECO:0000313" key="11">
    <source>
        <dbReference type="EMBL" id="NIJ00761.1"/>
    </source>
</evidence>
<dbReference type="InterPro" id="IPR027417">
    <property type="entry name" value="P-loop_NTPase"/>
</dbReference>
<evidence type="ECO:0000256" key="3">
    <source>
        <dbReference type="ARBA" id="ARBA00022692"/>
    </source>
</evidence>
<dbReference type="EMBL" id="JAAOZD010000002">
    <property type="protein sequence ID" value="NIJ00761.1"/>
    <property type="molecule type" value="Genomic_DNA"/>
</dbReference>
<dbReference type="GO" id="GO:0016787">
    <property type="term" value="F:hydrolase activity"/>
    <property type="evidence" value="ECO:0007669"/>
    <property type="project" value="UniProtKB-KW"/>
</dbReference>
<dbReference type="EC" id="3.6.3.-" evidence="11"/>
<evidence type="ECO:0000256" key="4">
    <source>
        <dbReference type="ARBA" id="ARBA00022741"/>
    </source>
</evidence>
<dbReference type="PROSITE" id="PS50893">
    <property type="entry name" value="ABC_TRANSPORTER_2"/>
    <property type="match status" value="1"/>
</dbReference>
<feature type="domain" description="ABC transporter" evidence="10">
    <location>
        <begin position="10"/>
        <end position="247"/>
    </location>
</feature>
<gene>
    <name evidence="11" type="ORF">FHR86_001074</name>
</gene>
<dbReference type="Pfam" id="PF02687">
    <property type="entry name" value="FtsX"/>
    <property type="match status" value="1"/>
</dbReference>
<evidence type="ECO:0000256" key="1">
    <source>
        <dbReference type="ARBA" id="ARBA00004429"/>
    </source>
</evidence>
<dbReference type="InterPro" id="IPR003838">
    <property type="entry name" value="ABC3_permease_C"/>
</dbReference>
<keyword evidence="12" id="KW-1185">Reference proteome</keyword>
<evidence type="ECO:0000256" key="6">
    <source>
        <dbReference type="ARBA" id="ARBA00022989"/>
    </source>
</evidence>
<proteinExistence type="inferred from homology"/>
<keyword evidence="11" id="KW-0378">Hydrolase</keyword>
<dbReference type="Proteomes" id="UP000802392">
    <property type="component" value="Unassembled WGS sequence"/>
</dbReference>
<evidence type="ECO:0000256" key="7">
    <source>
        <dbReference type="ARBA" id="ARBA00023136"/>
    </source>
</evidence>
<keyword evidence="6 9" id="KW-1133">Transmembrane helix</keyword>
<evidence type="ECO:0000256" key="8">
    <source>
        <dbReference type="ARBA" id="ARBA00038388"/>
    </source>
</evidence>
<name>A0ABX0TFT5_9MICC</name>
<dbReference type="InterPro" id="IPR003439">
    <property type="entry name" value="ABC_transporter-like_ATP-bd"/>
</dbReference>
<dbReference type="InterPro" id="IPR017871">
    <property type="entry name" value="ABC_transporter-like_CS"/>
</dbReference>
<evidence type="ECO:0000259" key="10">
    <source>
        <dbReference type="PROSITE" id="PS50893"/>
    </source>
</evidence>
<dbReference type="Gene3D" id="3.40.50.300">
    <property type="entry name" value="P-loop containing nucleotide triphosphate hydrolases"/>
    <property type="match status" value="1"/>
</dbReference>
<dbReference type="Pfam" id="PF00005">
    <property type="entry name" value="ABC_tran"/>
    <property type="match status" value="1"/>
</dbReference>
<organism evidence="11 12">
    <name type="scientific">Paenarthrobacter ilicis</name>
    <dbReference type="NCBI Taxonomy" id="43665"/>
    <lineage>
        <taxon>Bacteria</taxon>
        <taxon>Bacillati</taxon>
        <taxon>Actinomycetota</taxon>
        <taxon>Actinomycetes</taxon>
        <taxon>Micrococcales</taxon>
        <taxon>Micrococcaceae</taxon>
        <taxon>Paenarthrobacter</taxon>
    </lineage>
</organism>
<protein>
    <submittedName>
        <fullName evidence="11">Macrolide transport system ATP-binding/permease protein</fullName>
        <ecNumber evidence="11">3.6.3.-</ecNumber>
    </submittedName>
</protein>
<reference evidence="11 12" key="1">
    <citation type="submission" date="2020-03" db="EMBL/GenBank/DDBJ databases">
        <title>Genomic Encyclopedia of Type Strains, Phase III (KMG-III): the genomes of soil and plant-associated and newly described type strains.</title>
        <authorList>
            <person name="Whitman W."/>
        </authorList>
    </citation>
    <scope>NUCLEOTIDE SEQUENCE [LARGE SCALE GENOMIC DNA]</scope>
    <source>
        <strain evidence="11 12">CECT 4207</strain>
    </source>
</reference>
<keyword evidence="3 9" id="KW-0812">Transmembrane</keyword>
<feature type="transmembrane region" description="Helical" evidence="9">
    <location>
        <begin position="615"/>
        <end position="639"/>
    </location>
</feature>
<evidence type="ECO:0000256" key="9">
    <source>
        <dbReference type="SAM" id="Phobius"/>
    </source>
</evidence>
<dbReference type="GO" id="GO:0005524">
    <property type="term" value="F:ATP binding"/>
    <property type="evidence" value="ECO:0007669"/>
    <property type="project" value="UniProtKB-KW"/>
</dbReference>
<dbReference type="PROSITE" id="PS00211">
    <property type="entry name" value="ABC_TRANSPORTER_1"/>
    <property type="match status" value="1"/>
</dbReference>
<dbReference type="InterPro" id="IPR003593">
    <property type="entry name" value="AAA+_ATPase"/>
</dbReference>
<sequence>MRNPSSGVALQAKHLRRVYDGAVSTIALDEASFTVREGEFVAIVGPSGSGKSTLLNLLGLLDSPTGGNLEVMGRRTEDLTEKQRNKLRSETIGFIFQNSFVLSHEPAALNAALGLRIQGAPTRQRSVAVTRVLTQFRLADRANVRAGLLSGGERQRLAIARAMAPGPRVLLADEPTGNLDSMNTMLVIEDLRMMAQSGVAVVVITHDEQVAAAADRRLSLTDGVLTETCSGRVPTSLPHFKAMKPEPSLARTAPGSSLLRVLDSVADSLNELSTRPLRTALLLAAFLLGAGGLTAANGLTQTTSVQVAERLDVAALDEVRFTDDRLTPGTMPTLTEQSSIVDSVGALEGVELVGLTSMVAPSDGAISRPPSSETYFSGPIEVADVNFLTILDLDMAPRSAQDNMRVYPEVPFAVIGRNAATTIGIQNAAPGIVIWVQGAPVPVIAIIENSSRDASALDKIFLNPAAAFSIRNLQPTYVVRTKLGSPAPLSDAIPRALSPGSPGAIDVQTVADLRSLKTGIGEELGLMVGLISIVLLVLASLTAATAMYLSVQARSGEVALRRALGASRWAIARMFLFEGILIGTAGGLSGSVLGTAAVIALSAVNGWTPVMTPVMAAIGVAAGMVTGATSAVYPAAAAARADPAVGLRT</sequence>
<dbReference type="InterPro" id="IPR015854">
    <property type="entry name" value="ABC_transpr_LolD-like"/>
</dbReference>
<dbReference type="PANTHER" id="PTHR24220">
    <property type="entry name" value="IMPORT ATP-BINDING PROTEIN"/>
    <property type="match status" value="1"/>
</dbReference>